<sequence>MLSKLSFKKPQISELNVSDESSVYEKDETTGRLGRWTSMRMVTLAVEILFSTSPMIFIVIAIIVAYLNGKPISPIGNNIERMIPLSPTIFPILFAALMGRFFRTFALYRAERGVYLGELERLVGCQSLFGAVERQVVLRPWDAMGLLIILVWALSPIGGQAGLRLMSRMPRTIESNSTVRYLPIAAAQDTYFISEDPASGGWQLYAPLFMTTLMNTHNQNSSTMDLWGNVKIPLIESIGSNDHIGSDDWLQIGNASEVSYSSLLGIPVVGVPDGNVTFSMISRYWALDCQAPTYVYNESSPNSDSRYLTTFSMRPSLDGVFIYSSTVDGIASFDLRSFSGSTFEHNEEVSHYSHVQCSVRLRDVESRVFCRDKACRVTSIRPSPIRDNSPYAINAMARNTMWDELPYAAVEVKSHANEGAVTGSTPIEGWLADPDTDFSGLYSYLNLSTVDPRELTARIGIVYNTFWQASIATQYLTGNLPSPLSYYENVPSKIGVEFSFNSSLAAVEGYHGEIYVWHEAPALILIVIACVMLTAGIATLVLNLKTLAPDILGYASTAMRDNTYAPLSRHQEENPLQSHQNGLEQARKLKGVWVRIADVKPDAEVGHIAFTNEKLCSQALSKARAYD</sequence>
<proteinExistence type="predicted"/>
<name>A0ABR3PDW6_9PEZI</name>
<dbReference type="EMBL" id="JBFMKM010000009">
    <property type="protein sequence ID" value="KAL1304280.1"/>
    <property type="molecule type" value="Genomic_DNA"/>
</dbReference>
<keyword evidence="3" id="KW-1185">Reference proteome</keyword>
<dbReference type="RefSeq" id="XP_069200555.1">
    <property type="nucleotide sequence ID" value="XM_069346986.1"/>
</dbReference>
<comment type="caution">
    <text evidence="2">The sequence shown here is derived from an EMBL/GenBank/DDBJ whole genome shotgun (WGS) entry which is preliminary data.</text>
</comment>
<gene>
    <name evidence="2" type="ORF">AAFC00_000690</name>
</gene>
<organism evidence="2 3">
    <name type="scientific">Neodothiora populina</name>
    <dbReference type="NCBI Taxonomy" id="2781224"/>
    <lineage>
        <taxon>Eukaryota</taxon>
        <taxon>Fungi</taxon>
        <taxon>Dikarya</taxon>
        <taxon>Ascomycota</taxon>
        <taxon>Pezizomycotina</taxon>
        <taxon>Dothideomycetes</taxon>
        <taxon>Dothideomycetidae</taxon>
        <taxon>Dothideales</taxon>
        <taxon>Dothioraceae</taxon>
        <taxon>Neodothiora</taxon>
    </lineage>
</organism>
<reference evidence="2 3" key="1">
    <citation type="submission" date="2024-07" db="EMBL/GenBank/DDBJ databases">
        <title>Draft sequence of the Neodothiora populina.</title>
        <authorList>
            <person name="Drown D.D."/>
            <person name="Schuette U.S."/>
            <person name="Buechlein A.B."/>
            <person name="Rusch D.R."/>
            <person name="Winton L.W."/>
            <person name="Adams G.A."/>
        </authorList>
    </citation>
    <scope>NUCLEOTIDE SEQUENCE [LARGE SCALE GENOMIC DNA]</scope>
    <source>
        <strain evidence="2 3">CPC 39397</strain>
    </source>
</reference>
<dbReference type="Proteomes" id="UP001562354">
    <property type="component" value="Unassembled WGS sequence"/>
</dbReference>
<feature type="transmembrane region" description="Helical" evidence="1">
    <location>
        <begin position="522"/>
        <end position="542"/>
    </location>
</feature>
<accession>A0ABR3PDW6</accession>
<keyword evidence="1" id="KW-1133">Transmembrane helix</keyword>
<keyword evidence="1" id="KW-0472">Membrane</keyword>
<keyword evidence="1" id="KW-0812">Transmembrane</keyword>
<evidence type="ECO:0000256" key="1">
    <source>
        <dbReference type="SAM" id="Phobius"/>
    </source>
</evidence>
<feature type="transmembrane region" description="Helical" evidence="1">
    <location>
        <begin position="42"/>
        <end position="67"/>
    </location>
</feature>
<evidence type="ECO:0000313" key="3">
    <source>
        <dbReference type="Proteomes" id="UP001562354"/>
    </source>
</evidence>
<feature type="transmembrane region" description="Helical" evidence="1">
    <location>
        <begin position="143"/>
        <end position="163"/>
    </location>
</feature>
<feature type="transmembrane region" description="Helical" evidence="1">
    <location>
        <begin position="82"/>
        <end position="102"/>
    </location>
</feature>
<dbReference type="GeneID" id="95974393"/>
<protein>
    <submittedName>
        <fullName evidence="2">Uncharacterized protein</fullName>
    </submittedName>
</protein>
<evidence type="ECO:0000313" key="2">
    <source>
        <dbReference type="EMBL" id="KAL1304280.1"/>
    </source>
</evidence>